<evidence type="ECO:0000313" key="1">
    <source>
        <dbReference type="EMBL" id="SFE74119.1"/>
    </source>
</evidence>
<name>A0A1I2D0U6_9BACT</name>
<gene>
    <name evidence="1" type="ORF">SAMN04488541_100610</name>
</gene>
<accession>A0A1I2D0U6</accession>
<protein>
    <submittedName>
        <fullName evidence="1">Uncharacterized protein</fullName>
    </submittedName>
</protein>
<dbReference type="AlphaFoldDB" id="A0A1I2D0U6"/>
<dbReference type="Proteomes" id="UP000199513">
    <property type="component" value="Unassembled WGS sequence"/>
</dbReference>
<dbReference type="EMBL" id="FONY01000006">
    <property type="protein sequence ID" value="SFE74119.1"/>
    <property type="molecule type" value="Genomic_DNA"/>
</dbReference>
<keyword evidence="2" id="KW-1185">Reference proteome</keyword>
<evidence type="ECO:0000313" key="2">
    <source>
        <dbReference type="Proteomes" id="UP000199513"/>
    </source>
</evidence>
<organism evidence="1 2">
    <name type="scientific">Thermoflexibacter ruber</name>
    <dbReference type="NCBI Taxonomy" id="1003"/>
    <lineage>
        <taxon>Bacteria</taxon>
        <taxon>Pseudomonadati</taxon>
        <taxon>Bacteroidota</taxon>
        <taxon>Cytophagia</taxon>
        <taxon>Cytophagales</taxon>
        <taxon>Thermoflexibacteraceae</taxon>
        <taxon>Thermoflexibacter</taxon>
    </lineage>
</organism>
<dbReference type="STRING" id="1003.SAMN04488541_100610"/>
<reference evidence="1 2" key="1">
    <citation type="submission" date="2016-10" db="EMBL/GenBank/DDBJ databases">
        <authorList>
            <person name="de Groot N.N."/>
        </authorList>
    </citation>
    <scope>NUCLEOTIDE SEQUENCE [LARGE SCALE GENOMIC DNA]</scope>
    <source>
        <strain>GEY</strain>
        <strain evidence="2">DSM 9560</strain>
    </source>
</reference>
<proteinExistence type="predicted"/>
<sequence length="33" mass="3903">MENLLHRQVTAKEAKSHSVILKKSFLIRLLNHF</sequence>